<dbReference type="RefSeq" id="WP_180688499.1">
    <property type="nucleotide sequence ID" value="NZ_CP059052.1"/>
</dbReference>
<keyword evidence="1" id="KW-0233">DNA recombination</keyword>
<sequence length="454" mass="51374">MLIAEDNFLCKFFDNWAYQLAKNYAFNTVRGYCRDVCILINFIVEYSLRRGGLTPLVLSNCLDSFEDYLVFGVNSDQAIIRDVAAALGTSPVGGSTAHRYIVSANKFIDASEEFRLGMQELEKVGYVSHANISAFPQGLLFEGVAPSKIRNAIKENSWFAGCLAGGVKRIKYRNLVPKSKASQIAATDEFGGDDLAFPIDLMVNLIESATCARDAMLWSGCAAFGLRITEILSLTFSDIHASSGKVFIVDPRSRQDELATWLPAEEVKKLSHKGRTSTDTYGIEPFVSHFWYYYAQYYAEVRSYERRNPLDPKHNFVFRKLNSSEPLINSYQSVYERFRTASYAITGSYYGLHSMRHMYGYYLVNFCPSPSNPNRFGLDIRLVQKFMGHKSLKSTMRYARKDARMLEVTLSALNALRMGISQFSVSKVRLDHLNKLRSELSEILVECGDDKLDK</sequence>
<dbReference type="InterPro" id="IPR011010">
    <property type="entry name" value="DNA_brk_join_enz"/>
</dbReference>
<dbReference type="GO" id="GO:0006310">
    <property type="term" value="P:DNA recombination"/>
    <property type="evidence" value="ECO:0007669"/>
    <property type="project" value="UniProtKB-KW"/>
</dbReference>
<dbReference type="Proteomes" id="UP000510934">
    <property type="component" value="Chromosome"/>
</dbReference>
<evidence type="ECO:0000256" key="1">
    <source>
        <dbReference type="ARBA" id="ARBA00023172"/>
    </source>
</evidence>
<organism evidence="3 4">
    <name type="scientific">Pseudomonas putida</name>
    <name type="common">Arthrobacter siderocapsulatus</name>
    <dbReference type="NCBI Taxonomy" id="303"/>
    <lineage>
        <taxon>Bacteria</taxon>
        <taxon>Pseudomonadati</taxon>
        <taxon>Pseudomonadota</taxon>
        <taxon>Gammaproteobacteria</taxon>
        <taxon>Pseudomonadales</taxon>
        <taxon>Pseudomonadaceae</taxon>
        <taxon>Pseudomonas</taxon>
    </lineage>
</organism>
<dbReference type="GO" id="GO:0015074">
    <property type="term" value="P:DNA integration"/>
    <property type="evidence" value="ECO:0007669"/>
    <property type="project" value="InterPro"/>
</dbReference>
<proteinExistence type="predicted"/>
<evidence type="ECO:0000259" key="2">
    <source>
        <dbReference type="PROSITE" id="PS51898"/>
    </source>
</evidence>
<evidence type="ECO:0000313" key="4">
    <source>
        <dbReference type="Proteomes" id="UP000510934"/>
    </source>
</evidence>
<dbReference type="SUPFAM" id="SSF56349">
    <property type="entry name" value="DNA breaking-rejoining enzymes"/>
    <property type="match status" value="1"/>
</dbReference>
<gene>
    <name evidence="3" type="ORF">H0H12_19570</name>
</gene>
<protein>
    <submittedName>
        <fullName evidence="3">Site-specific integrase</fullName>
    </submittedName>
</protein>
<dbReference type="Gene3D" id="1.10.443.10">
    <property type="entry name" value="Intergrase catalytic core"/>
    <property type="match status" value="1"/>
</dbReference>
<dbReference type="InterPro" id="IPR013762">
    <property type="entry name" value="Integrase-like_cat_sf"/>
</dbReference>
<name>A0A7D5ZRV8_PSEPU</name>
<dbReference type="GO" id="GO:0003677">
    <property type="term" value="F:DNA binding"/>
    <property type="evidence" value="ECO:0007669"/>
    <property type="project" value="InterPro"/>
</dbReference>
<evidence type="ECO:0000313" key="3">
    <source>
        <dbReference type="EMBL" id="QLJ12637.1"/>
    </source>
</evidence>
<reference evidence="3 4" key="1">
    <citation type="journal article" date="2009" name="Mikrobiologiia">
        <title>[Phenanthren biodegradation and interaction of Pseudomonas putida BS3701 and Burkholderia sp.BS3702 in plant rhizosphere].</title>
        <authorList>
            <person name="Ovchinnikova A.A."/>
            <person name="Vetrova A.A."/>
            <person name="Filonov A.E."/>
            <person name="Boronin A.M."/>
        </authorList>
    </citation>
    <scope>NUCLEOTIDE SEQUENCE [LARGE SCALE GENOMIC DNA]</scope>
    <source>
        <strain evidence="3 4">BS3701</strain>
    </source>
</reference>
<dbReference type="CDD" id="cd00397">
    <property type="entry name" value="DNA_BRE_C"/>
    <property type="match status" value="1"/>
</dbReference>
<feature type="domain" description="Tyr recombinase" evidence="2">
    <location>
        <begin position="192"/>
        <end position="411"/>
    </location>
</feature>
<dbReference type="EMBL" id="CP059052">
    <property type="protein sequence ID" value="QLJ12637.1"/>
    <property type="molecule type" value="Genomic_DNA"/>
</dbReference>
<dbReference type="AlphaFoldDB" id="A0A7D5ZRV8"/>
<dbReference type="PROSITE" id="PS51898">
    <property type="entry name" value="TYR_RECOMBINASE"/>
    <property type="match status" value="1"/>
</dbReference>
<dbReference type="InterPro" id="IPR002104">
    <property type="entry name" value="Integrase_catalytic"/>
</dbReference>
<dbReference type="Pfam" id="PF00589">
    <property type="entry name" value="Phage_integrase"/>
    <property type="match status" value="1"/>
</dbReference>
<accession>A0A7D5ZRV8</accession>